<dbReference type="GO" id="GO:0006310">
    <property type="term" value="P:DNA recombination"/>
    <property type="evidence" value="ECO:0007669"/>
    <property type="project" value="UniProtKB-KW"/>
</dbReference>
<dbReference type="InterPro" id="IPR025269">
    <property type="entry name" value="SAM-like_dom"/>
</dbReference>
<dbReference type="PANTHER" id="PTHR30349">
    <property type="entry name" value="PHAGE INTEGRASE-RELATED"/>
    <property type="match status" value="1"/>
</dbReference>
<dbReference type="GO" id="GO:0015074">
    <property type="term" value="P:DNA integration"/>
    <property type="evidence" value="ECO:0007669"/>
    <property type="project" value="InterPro"/>
</dbReference>
<evidence type="ECO:0000313" key="4">
    <source>
        <dbReference type="EMBL" id="SKB50406.1"/>
    </source>
</evidence>
<dbReference type="EMBL" id="FUYQ01000008">
    <property type="protein sequence ID" value="SKB50406.1"/>
    <property type="molecule type" value="Genomic_DNA"/>
</dbReference>
<proteinExistence type="predicted"/>
<dbReference type="GO" id="GO:0003677">
    <property type="term" value="F:DNA binding"/>
    <property type="evidence" value="ECO:0007669"/>
    <property type="project" value="UniProtKB-KW"/>
</dbReference>
<dbReference type="PANTHER" id="PTHR30349:SF64">
    <property type="entry name" value="PROPHAGE INTEGRASE INTD-RELATED"/>
    <property type="match status" value="1"/>
</dbReference>
<dbReference type="Gene3D" id="1.10.150.130">
    <property type="match status" value="1"/>
</dbReference>
<dbReference type="SUPFAM" id="SSF56349">
    <property type="entry name" value="DNA breaking-rejoining enzymes"/>
    <property type="match status" value="1"/>
</dbReference>
<keyword evidence="5" id="KW-1185">Reference proteome</keyword>
<organism evidence="4 5">
    <name type="scientific">Parabacteroides chartae</name>
    <dbReference type="NCBI Taxonomy" id="1037355"/>
    <lineage>
        <taxon>Bacteria</taxon>
        <taxon>Pseudomonadati</taxon>
        <taxon>Bacteroidota</taxon>
        <taxon>Bacteroidia</taxon>
        <taxon>Bacteroidales</taxon>
        <taxon>Tannerellaceae</taxon>
        <taxon>Parabacteroides</taxon>
    </lineage>
</organism>
<protein>
    <recommendedName>
        <fullName evidence="3">Phage integrase SAM-like domain-containing protein</fullName>
    </recommendedName>
</protein>
<reference evidence="5" key="1">
    <citation type="submission" date="2017-02" db="EMBL/GenBank/DDBJ databases">
        <authorList>
            <person name="Varghese N."/>
            <person name="Submissions S."/>
        </authorList>
    </citation>
    <scope>NUCLEOTIDE SEQUENCE [LARGE SCALE GENOMIC DNA]</scope>
    <source>
        <strain evidence="5">DSM 24967</strain>
    </source>
</reference>
<dbReference type="AlphaFoldDB" id="A0A1T5BTA3"/>
<keyword evidence="2" id="KW-0233">DNA recombination</keyword>
<sequence>MATFKACVRSQKQDGTYPVYILVVHCRKNAYIRTQLVVKAKGVKNGEIKDTFIIRETAGLINEYIDRLNKVYYAEWSVAEIKKFLEDEGGELSFSEHAKEFIFNMQKEGRVKPSGNYRTALNSLSTFLQKEDVLFSDLTKKNVSAWLESISSKSRAKALYPNCIRAMFNDGLNKYNDYDLDIIKIKVRPFDGLKIAREDIPDKTEKFITPMNIRRIVNYKAVPRKDVRNNREQLAADVCKMVFYLCGINLADLYDLKKENYKDGKLCYNRKKTRGPSGKLAYMEVKVHDDIKHLFTKYEGEGDRLFNFESCYATSDELTRAVNNGLASICKRLELGSITAYYFRHSWATIAQNDCGASTEQVALCLNHASAHKVTSGYIRKKYTIVDEINNKVICYVFNKRTCSRDHLMCVAKKRMRGAT</sequence>
<keyword evidence="1" id="KW-0238">DNA-binding</keyword>
<evidence type="ECO:0000259" key="3">
    <source>
        <dbReference type="Pfam" id="PF13102"/>
    </source>
</evidence>
<dbReference type="RefSeq" id="WP_079683076.1">
    <property type="nucleotide sequence ID" value="NZ_FUYQ01000008.1"/>
</dbReference>
<dbReference type="Proteomes" id="UP000190852">
    <property type="component" value="Unassembled WGS sequence"/>
</dbReference>
<gene>
    <name evidence="4" type="ORF">SAMN05660349_01494</name>
</gene>
<dbReference type="Pfam" id="PF13102">
    <property type="entry name" value="Phage_int_SAM_5"/>
    <property type="match status" value="1"/>
</dbReference>
<dbReference type="InterPro" id="IPR010998">
    <property type="entry name" value="Integrase_recombinase_N"/>
</dbReference>
<evidence type="ECO:0000256" key="1">
    <source>
        <dbReference type="ARBA" id="ARBA00023125"/>
    </source>
</evidence>
<evidence type="ECO:0000256" key="2">
    <source>
        <dbReference type="ARBA" id="ARBA00023172"/>
    </source>
</evidence>
<name>A0A1T5BTA3_9BACT</name>
<accession>A0A1T5BTA3</accession>
<dbReference type="InterPro" id="IPR011010">
    <property type="entry name" value="DNA_brk_join_enz"/>
</dbReference>
<dbReference type="InterPro" id="IPR050090">
    <property type="entry name" value="Tyrosine_recombinase_XerCD"/>
</dbReference>
<dbReference type="InterPro" id="IPR013762">
    <property type="entry name" value="Integrase-like_cat_sf"/>
</dbReference>
<evidence type="ECO:0000313" key="5">
    <source>
        <dbReference type="Proteomes" id="UP000190852"/>
    </source>
</evidence>
<feature type="domain" description="Phage integrase SAM-like" evidence="3">
    <location>
        <begin position="93"/>
        <end position="172"/>
    </location>
</feature>
<dbReference type="Gene3D" id="1.10.443.10">
    <property type="entry name" value="Intergrase catalytic core"/>
    <property type="match status" value="1"/>
</dbReference>